<dbReference type="EMBL" id="BPLR01014323">
    <property type="protein sequence ID" value="GIY68075.1"/>
    <property type="molecule type" value="Genomic_DNA"/>
</dbReference>
<comment type="caution">
    <text evidence="1">The sequence shown here is derived from an EMBL/GenBank/DDBJ whole genome shotgun (WGS) entry which is preliminary data.</text>
</comment>
<proteinExistence type="predicted"/>
<sequence>MEINLVTRYYFKFLFCGAPLTNIDLQNKIGMDFVWDRRF</sequence>
<evidence type="ECO:0000313" key="1">
    <source>
        <dbReference type="EMBL" id="GIY68075.1"/>
    </source>
</evidence>
<dbReference type="AlphaFoldDB" id="A0AAV4VDP0"/>
<evidence type="ECO:0000313" key="2">
    <source>
        <dbReference type="Proteomes" id="UP001054945"/>
    </source>
</evidence>
<protein>
    <submittedName>
        <fullName evidence="1">Uncharacterized protein</fullName>
    </submittedName>
</protein>
<feature type="non-terminal residue" evidence="1">
    <location>
        <position position="39"/>
    </location>
</feature>
<accession>A0AAV4VDP0</accession>
<organism evidence="1 2">
    <name type="scientific">Caerostris extrusa</name>
    <name type="common">Bark spider</name>
    <name type="synonym">Caerostris bankana</name>
    <dbReference type="NCBI Taxonomy" id="172846"/>
    <lineage>
        <taxon>Eukaryota</taxon>
        <taxon>Metazoa</taxon>
        <taxon>Ecdysozoa</taxon>
        <taxon>Arthropoda</taxon>
        <taxon>Chelicerata</taxon>
        <taxon>Arachnida</taxon>
        <taxon>Araneae</taxon>
        <taxon>Araneomorphae</taxon>
        <taxon>Entelegynae</taxon>
        <taxon>Araneoidea</taxon>
        <taxon>Araneidae</taxon>
        <taxon>Caerostris</taxon>
    </lineage>
</organism>
<gene>
    <name evidence="1" type="ORF">CEXT_489461</name>
</gene>
<keyword evidence="2" id="KW-1185">Reference proteome</keyword>
<dbReference type="Proteomes" id="UP001054945">
    <property type="component" value="Unassembled WGS sequence"/>
</dbReference>
<reference evidence="1 2" key="1">
    <citation type="submission" date="2021-06" db="EMBL/GenBank/DDBJ databases">
        <title>Caerostris extrusa draft genome.</title>
        <authorList>
            <person name="Kono N."/>
            <person name="Arakawa K."/>
        </authorList>
    </citation>
    <scope>NUCLEOTIDE SEQUENCE [LARGE SCALE GENOMIC DNA]</scope>
</reference>
<name>A0AAV4VDP0_CAEEX</name>